<dbReference type="PROSITE" id="PS50005">
    <property type="entry name" value="TPR"/>
    <property type="match status" value="1"/>
</dbReference>
<proteinExistence type="predicted"/>
<reference evidence="3" key="1">
    <citation type="submission" date="2024-06" db="EMBL/GenBank/DDBJ databases">
        <title>Radixoralia hellwigii gen. nov., sp nov., isolated from a root canal in the human oral cavity.</title>
        <authorList>
            <person name="Bartsch S."/>
            <person name="Wittmer A."/>
            <person name="Schulz A.-K."/>
            <person name="Neumann-Schaal M."/>
            <person name="Wolf J."/>
            <person name="Gronow S."/>
            <person name="Tennert C."/>
            <person name="Haecker G."/>
            <person name="Cieplik F."/>
            <person name="Al-Ahmad A."/>
        </authorList>
    </citation>
    <scope>NUCLEOTIDE SEQUENCE [LARGE SCALE GENOMIC DNA]</scope>
    <source>
        <strain evidence="3">Wk13</strain>
    </source>
</reference>
<dbReference type="Pfam" id="PF13181">
    <property type="entry name" value="TPR_8"/>
    <property type="match status" value="1"/>
</dbReference>
<dbReference type="InterPro" id="IPR019734">
    <property type="entry name" value="TPR_rpt"/>
</dbReference>
<dbReference type="Gene3D" id="1.25.40.10">
    <property type="entry name" value="Tetratricopeptide repeat domain"/>
    <property type="match status" value="1"/>
</dbReference>
<dbReference type="InterPro" id="IPR011990">
    <property type="entry name" value="TPR-like_helical_dom_sf"/>
</dbReference>
<protein>
    <recommendedName>
        <fullName evidence="4">Tetratricopeptide repeat protein</fullName>
    </recommendedName>
</protein>
<feature type="repeat" description="TPR" evidence="1">
    <location>
        <begin position="93"/>
        <end position="126"/>
    </location>
</feature>
<keyword evidence="1" id="KW-0802">TPR repeat</keyword>
<keyword evidence="3" id="KW-1185">Reference proteome</keyword>
<gene>
    <name evidence="2" type="ORF">ABCS64_06745</name>
</gene>
<sequence>MIDLMNTDPILGQELITRIEDGNKLQQCGKVQKALEIYLGCWDRLPSQKTDIELFGSWIADCISDIYFYEKDFKNSLKWMKQSFEARAGDEETSSSIKLGAIYMKMGDEYNAFEWFNRAYSIGKKRAFQEFPKEYWDFYKSRSKK</sequence>
<dbReference type="EMBL" id="JBEUWX010000002">
    <property type="protein sequence ID" value="MFA9950015.1"/>
    <property type="molecule type" value="Genomic_DNA"/>
</dbReference>
<accession>A0ABV4UFL1</accession>
<comment type="caution">
    <text evidence="2">The sequence shown here is derived from an EMBL/GenBank/DDBJ whole genome shotgun (WGS) entry which is preliminary data.</text>
</comment>
<name>A0ABV4UFL1_9RHOO</name>
<evidence type="ECO:0000313" key="2">
    <source>
        <dbReference type="EMBL" id="MFA9950015.1"/>
    </source>
</evidence>
<evidence type="ECO:0008006" key="4">
    <source>
        <dbReference type="Google" id="ProtNLM"/>
    </source>
</evidence>
<evidence type="ECO:0000313" key="3">
    <source>
        <dbReference type="Proteomes" id="UP001574673"/>
    </source>
</evidence>
<dbReference type="Proteomes" id="UP001574673">
    <property type="component" value="Unassembled WGS sequence"/>
</dbReference>
<evidence type="ECO:0000256" key="1">
    <source>
        <dbReference type="PROSITE-ProRule" id="PRU00339"/>
    </source>
</evidence>
<organism evidence="2 3">
    <name type="scientific">Dentiradicibacter hellwigii</name>
    <dbReference type="NCBI Taxonomy" id="3149053"/>
    <lineage>
        <taxon>Bacteria</taxon>
        <taxon>Pseudomonadati</taxon>
        <taxon>Pseudomonadota</taxon>
        <taxon>Betaproteobacteria</taxon>
        <taxon>Rhodocyclales</taxon>
        <taxon>Rhodocyclaceae</taxon>
        <taxon>Dentiradicibacter</taxon>
    </lineage>
</organism>
<dbReference type="SUPFAM" id="SSF81901">
    <property type="entry name" value="HCP-like"/>
    <property type="match status" value="1"/>
</dbReference>